<reference evidence="1" key="1">
    <citation type="submission" date="2018-09" db="EMBL/GenBank/DDBJ databases">
        <title>Resistance of ancient and modern Acinetobacter lwoffii strains to heavy metals and arsenic revealed by genome analysis.</title>
        <authorList>
            <person name="Mindlin S."/>
            <person name="Petrenko A."/>
            <person name="Kurakov A."/>
            <person name="Beletsky A."/>
            <person name="Mardanov A."/>
            <person name="Petrova M."/>
        </authorList>
    </citation>
    <scope>NUCLEOTIDE SEQUENCE</scope>
    <source>
        <strain evidence="1">ED9-5a</strain>
        <plasmid evidence="1">pALWED3.6</plasmid>
    </source>
</reference>
<dbReference type="EMBL" id="CP032290">
    <property type="protein sequence ID" value="AYA01300.1"/>
    <property type="molecule type" value="Genomic_DNA"/>
</dbReference>
<dbReference type="AlphaFoldDB" id="A0A385L115"/>
<organism evidence="1">
    <name type="scientific">Acinetobacter lwoffii</name>
    <dbReference type="NCBI Taxonomy" id="28090"/>
    <lineage>
        <taxon>Bacteria</taxon>
        <taxon>Pseudomonadati</taxon>
        <taxon>Pseudomonadota</taxon>
        <taxon>Gammaproteobacteria</taxon>
        <taxon>Moraxellales</taxon>
        <taxon>Moraxellaceae</taxon>
        <taxon>Acinetobacter</taxon>
    </lineage>
</organism>
<sequence length="43" mass="4944">MVRHDTNRYLRLDHGCQKPDEQGALVALFVCLDGFIVITTLQR</sequence>
<keyword evidence="1" id="KW-0614">Plasmid</keyword>
<name>A0A385L115_ACILW</name>
<geneLocation type="plasmid" evidence="1">
    <name>pALWED3.6</name>
</geneLocation>
<protein>
    <submittedName>
        <fullName evidence="1">Uncharacterized protein</fullName>
    </submittedName>
</protein>
<accession>A0A385L115</accession>
<gene>
    <name evidence="1" type="ORF">ABALW_D0069</name>
</gene>
<proteinExistence type="predicted"/>
<evidence type="ECO:0000313" key="1">
    <source>
        <dbReference type="EMBL" id="AYA01300.1"/>
    </source>
</evidence>